<keyword evidence="8" id="KW-1185">Reference proteome</keyword>
<dbReference type="EnsemblPlants" id="Pp3c2_18540V3.3">
    <property type="protein sequence ID" value="Pp3c2_18540V3.3"/>
    <property type="gene ID" value="Pp3c2_18540"/>
</dbReference>
<dbReference type="GO" id="GO:0003856">
    <property type="term" value="F:3-dehydroquinate synthase activity"/>
    <property type="evidence" value="ECO:0007669"/>
    <property type="project" value="InterPro"/>
</dbReference>
<dbReference type="RefSeq" id="XP_024359264.1">
    <property type="nucleotide sequence ID" value="XM_024503496.2"/>
</dbReference>
<evidence type="ECO:0000259" key="4">
    <source>
        <dbReference type="Pfam" id="PF01959"/>
    </source>
</evidence>
<dbReference type="InterPro" id="IPR002812">
    <property type="entry name" value="DHQS"/>
</dbReference>
<feature type="domain" description="3-dehydroquinate synthase C-terminal" evidence="5">
    <location>
        <begin position="658"/>
        <end position="822"/>
    </location>
</feature>
<dbReference type="FunCoup" id="A0A2K1L245">
    <property type="interactions" value="223"/>
</dbReference>
<dbReference type="EnsemblPlants" id="Pp3c2_18540V3.2">
    <property type="protein sequence ID" value="Pp3c2_18540V3.2"/>
    <property type="gene ID" value="Pp3c2_18540"/>
</dbReference>
<proteinExistence type="predicted"/>
<dbReference type="PANTHER" id="PTHR33563:SF1">
    <property type="entry name" value="3-DEHYDROQUINATE SYNTHASE"/>
    <property type="match status" value="1"/>
</dbReference>
<dbReference type="Gramene" id="Pp3c2_18540V3.2">
    <property type="protein sequence ID" value="Pp3c2_18540V3.2"/>
    <property type="gene ID" value="Pp3c2_18540"/>
</dbReference>
<dbReference type="InterPro" id="IPR030960">
    <property type="entry name" value="DHQS/DOIS_N"/>
</dbReference>
<evidence type="ECO:0000313" key="8">
    <source>
        <dbReference type="Proteomes" id="UP000006727"/>
    </source>
</evidence>
<reference evidence="6 8" key="1">
    <citation type="journal article" date="2008" name="Science">
        <title>The Physcomitrella genome reveals evolutionary insights into the conquest of land by plants.</title>
        <authorList>
            <person name="Rensing S."/>
            <person name="Lang D."/>
            <person name="Zimmer A."/>
            <person name="Terry A."/>
            <person name="Salamov A."/>
            <person name="Shapiro H."/>
            <person name="Nishiyama T."/>
            <person name="Perroud P.-F."/>
            <person name="Lindquist E."/>
            <person name="Kamisugi Y."/>
            <person name="Tanahashi T."/>
            <person name="Sakakibara K."/>
            <person name="Fujita T."/>
            <person name="Oishi K."/>
            <person name="Shin-I T."/>
            <person name="Kuroki Y."/>
            <person name="Toyoda A."/>
            <person name="Suzuki Y."/>
            <person name="Hashimoto A."/>
            <person name="Yamaguchi K."/>
            <person name="Sugano A."/>
            <person name="Kohara Y."/>
            <person name="Fujiyama A."/>
            <person name="Anterola A."/>
            <person name="Aoki S."/>
            <person name="Ashton N."/>
            <person name="Barbazuk W.B."/>
            <person name="Barker E."/>
            <person name="Bennetzen J."/>
            <person name="Bezanilla M."/>
            <person name="Blankenship R."/>
            <person name="Cho S.H."/>
            <person name="Dutcher S."/>
            <person name="Estelle M."/>
            <person name="Fawcett J.A."/>
            <person name="Gundlach H."/>
            <person name="Hanada K."/>
            <person name="Heyl A."/>
            <person name="Hicks K.A."/>
            <person name="Hugh J."/>
            <person name="Lohr M."/>
            <person name="Mayer K."/>
            <person name="Melkozernov A."/>
            <person name="Murata T."/>
            <person name="Nelson D."/>
            <person name="Pils B."/>
            <person name="Prigge M."/>
            <person name="Reiss B."/>
            <person name="Renner T."/>
            <person name="Rombauts S."/>
            <person name="Rushton P."/>
            <person name="Sanderfoot A."/>
            <person name="Schween G."/>
            <person name="Shiu S.-H."/>
            <person name="Stueber K."/>
            <person name="Theodoulou F.L."/>
            <person name="Tu H."/>
            <person name="Van de Peer Y."/>
            <person name="Verrier P.J."/>
            <person name="Waters E."/>
            <person name="Wood A."/>
            <person name="Yang L."/>
            <person name="Cove D."/>
            <person name="Cuming A."/>
            <person name="Hasebe M."/>
            <person name="Lucas S."/>
            <person name="Mishler D.B."/>
            <person name="Reski R."/>
            <person name="Grigoriev I."/>
            <person name="Quatrano R.S."/>
            <person name="Boore J.L."/>
        </authorList>
    </citation>
    <scope>NUCLEOTIDE SEQUENCE [LARGE SCALE GENOMIC DNA]</scope>
    <source>
        <strain evidence="7 8">cv. Gransden 2004</strain>
    </source>
</reference>
<evidence type="ECO:0000313" key="7">
    <source>
        <dbReference type="EnsemblPlants" id="Pp3c2_18540V3.1"/>
    </source>
</evidence>
<keyword evidence="1" id="KW-0028">Amino-acid biosynthesis</keyword>
<dbReference type="PaxDb" id="3218-PP1S281_16V6.1"/>
<dbReference type="KEGG" id="ppp:112274213"/>
<accession>A0A2K1L245</accession>
<dbReference type="Proteomes" id="UP000006727">
    <property type="component" value="Chromosome 2"/>
</dbReference>
<dbReference type="Gramene" id="Pp3c2_18540V3.1">
    <property type="protein sequence ID" value="Pp3c2_18540V3.1"/>
    <property type="gene ID" value="Pp3c2_18540"/>
</dbReference>
<dbReference type="RefSeq" id="XP_024359257.1">
    <property type="nucleotide sequence ID" value="XM_024503489.2"/>
</dbReference>
<feature type="compositionally biased region" description="Polar residues" evidence="3">
    <location>
        <begin position="224"/>
        <end position="253"/>
    </location>
</feature>
<sequence length="828" mass="90469">MYSSRSWKIEKPRTPRPGGIPQGSVLVVLDVTKEVSTAPVYWALGNVVRHGDNFKILGIMTHLCNPMGFRVRVDKNSWIGSNALMLHHELAMKKKSLEDIPQLQEWCEKAGVKLELDLKAGYTTKTIIVDEAKAIGAYHVVLDKSMKSNKKYFIEHLTCFVSRARQSGGVETLRSFSVTNQLPPLLPTPPNLSRPGNYTMPSSGSMRSMSSLLSNSSKDRSSMASTVSYDNTSSDGFLTQDSDQLSGAPSTVESVERHHQIQEVYTNQSSMPVRALHGSSSAQEANCIEDFSRQPPAEVETMHNSVNRQPAFRKWLAEDDLSVTRSSYQNSNAQTFSNRSNGNDTLPMAAAQEQFRRTRNYSGPINPASLSLASARTFTPLNVPAWMDPNAILQPSTPFSRRSAPPNTKLAQSLPKMVWIWTRSKEVMQSAVEVGWTNFVFTRNTKDLATQLTSVEWINPLSLEGTQFVNKEGKQVATLGQVYSGNQLQHLVEMTGRAETIVINDLDWEIISPKDIVAAFQGRCTNLFATASCAADARVYLEALEVGTDGVVLQTDNCSEITALRDYLTSKIVKKHATNCSSIEPLVNKASELKSMSDTVSLVRSRTNSLHRVSSTSRSEAIPRNGIGPSRRLVESPKCHAQTSSALPAPLGLRLINATVKSVVSVGEGDRVAVDLCNLLNPGEALLVGSFSKGMFLVHSEVQANNSSRRSFRVNAGPVHAYTGISGGHITYLSELESGGQVLAVDAHGHSRTVLVGRVSIELKPLVLVVAEAEGECFSVMLEDADSVRLVVPSYMQHPGSEAIPVTKLQPGDMILLGMEVGDYSYGQ</sequence>
<evidence type="ECO:0000256" key="1">
    <source>
        <dbReference type="ARBA" id="ARBA00022605"/>
    </source>
</evidence>
<dbReference type="Pfam" id="PF26558">
    <property type="entry name" value="DHQS_2nd"/>
    <property type="match status" value="1"/>
</dbReference>
<dbReference type="Pfam" id="PF01959">
    <property type="entry name" value="DHQS"/>
    <property type="match status" value="1"/>
</dbReference>
<evidence type="ECO:0000259" key="5">
    <source>
        <dbReference type="Pfam" id="PF26558"/>
    </source>
</evidence>
<dbReference type="PANTHER" id="PTHR33563">
    <property type="match status" value="1"/>
</dbReference>
<feature type="domain" description="3-dehydroquinate synthase N-terminal" evidence="4">
    <location>
        <begin position="416"/>
        <end position="567"/>
    </location>
</feature>
<keyword evidence="2" id="KW-0057">Aromatic amino acid biosynthesis</keyword>
<evidence type="ECO:0000313" key="6">
    <source>
        <dbReference type="EMBL" id="PNR60098.1"/>
    </source>
</evidence>
<dbReference type="GeneID" id="112274213"/>
<dbReference type="GO" id="GO:0009073">
    <property type="term" value="P:aromatic amino acid family biosynthetic process"/>
    <property type="evidence" value="ECO:0007669"/>
    <property type="project" value="InterPro"/>
</dbReference>
<feature type="compositionally biased region" description="Low complexity" evidence="3">
    <location>
        <begin position="193"/>
        <end position="216"/>
    </location>
</feature>
<dbReference type="STRING" id="3218.A0A2K1L245"/>
<reference evidence="6 8" key="2">
    <citation type="journal article" date="2018" name="Plant J.">
        <title>The Physcomitrella patens chromosome-scale assembly reveals moss genome structure and evolution.</title>
        <authorList>
            <person name="Lang D."/>
            <person name="Ullrich K.K."/>
            <person name="Murat F."/>
            <person name="Fuchs J."/>
            <person name="Jenkins J."/>
            <person name="Haas F.B."/>
            <person name="Piednoel M."/>
            <person name="Gundlach H."/>
            <person name="Van Bel M."/>
            <person name="Meyberg R."/>
            <person name="Vives C."/>
            <person name="Morata J."/>
            <person name="Symeonidi A."/>
            <person name="Hiss M."/>
            <person name="Muchero W."/>
            <person name="Kamisugi Y."/>
            <person name="Saleh O."/>
            <person name="Blanc G."/>
            <person name="Decker E.L."/>
            <person name="van Gessel N."/>
            <person name="Grimwood J."/>
            <person name="Hayes R.D."/>
            <person name="Graham S.W."/>
            <person name="Gunter L.E."/>
            <person name="McDaniel S.F."/>
            <person name="Hoernstein S.N.W."/>
            <person name="Larsson A."/>
            <person name="Li F.W."/>
            <person name="Perroud P.F."/>
            <person name="Phillips J."/>
            <person name="Ranjan P."/>
            <person name="Rokshar D.S."/>
            <person name="Rothfels C.J."/>
            <person name="Schneider L."/>
            <person name="Shu S."/>
            <person name="Stevenson D.W."/>
            <person name="Thummler F."/>
            <person name="Tillich M."/>
            <person name="Villarreal Aguilar J.C."/>
            <person name="Widiez T."/>
            <person name="Wong G.K."/>
            <person name="Wymore A."/>
            <person name="Zhang Y."/>
            <person name="Zimmer A.D."/>
            <person name="Quatrano R.S."/>
            <person name="Mayer K.F.X."/>
            <person name="Goodstein D."/>
            <person name="Casacuberta J.M."/>
            <person name="Vandepoele K."/>
            <person name="Reski R."/>
            <person name="Cuming A.C."/>
            <person name="Tuskan G.A."/>
            <person name="Maumus F."/>
            <person name="Salse J."/>
            <person name="Schmutz J."/>
            <person name="Rensing S.A."/>
        </authorList>
    </citation>
    <scope>NUCLEOTIDE SEQUENCE [LARGE SCALE GENOMIC DNA]</scope>
    <source>
        <strain evidence="7 8">cv. Gransden 2004</strain>
    </source>
</reference>
<evidence type="ECO:0000256" key="3">
    <source>
        <dbReference type="SAM" id="MobiDB-lite"/>
    </source>
</evidence>
<evidence type="ECO:0000256" key="2">
    <source>
        <dbReference type="ARBA" id="ARBA00023141"/>
    </source>
</evidence>
<dbReference type="OrthoDB" id="3275at2759"/>
<dbReference type="InterPro" id="IPR056179">
    <property type="entry name" value="DHQS_C"/>
</dbReference>
<name>A0A2K1L245_PHYPA</name>
<gene>
    <name evidence="7" type="primary">LOC112274213</name>
    <name evidence="6" type="ORF">PHYPA_002891</name>
</gene>
<organism evidence="6">
    <name type="scientific">Physcomitrium patens</name>
    <name type="common">Spreading-leaved earth moss</name>
    <name type="synonym">Physcomitrella patens</name>
    <dbReference type="NCBI Taxonomy" id="3218"/>
    <lineage>
        <taxon>Eukaryota</taxon>
        <taxon>Viridiplantae</taxon>
        <taxon>Streptophyta</taxon>
        <taxon>Embryophyta</taxon>
        <taxon>Bryophyta</taxon>
        <taxon>Bryophytina</taxon>
        <taxon>Bryopsida</taxon>
        <taxon>Funariidae</taxon>
        <taxon>Funariales</taxon>
        <taxon>Funariaceae</taxon>
        <taxon>Physcomitrium</taxon>
    </lineage>
</organism>
<protein>
    <submittedName>
        <fullName evidence="6 7">Uncharacterized protein</fullName>
    </submittedName>
</protein>
<dbReference type="AlphaFoldDB" id="A0A2K1L245"/>
<dbReference type="EMBL" id="ABEU02000002">
    <property type="protein sequence ID" value="PNR60098.1"/>
    <property type="molecule type" value="Genomic_DNA"/>
</dbReference>
<feature type="region of interest" description="Disordered" evidence="3">
    <location>
        <begin position="180"/>
        <end position="257"/>
    </location>
</feature>
<dbReference type="EnsemblPlants" id="Pp3c2_18540V3.1">
    <property type="protein sequence ID" value="Pp3c2_18540V3.1"/>
    <property type="gene ID" value="Pp3c2_18540"/>
</dbReference>
<dbReference type="GO" id="GO:0016491">
    <property type="term" value="F:oxidoreductase activity"/>
    <property type="evidence" value="ECO:0007669"/>
    <property type="project" value="InterPro"/>
</dbReference>
<reference evidence="7" key="3">
    <citation type="submission" date="2020-12" db="UniProtKB">
        <authorList>
            <consortium name="EnsemblPlants"/>
        </authorList>
    </citation>
    <scope>IDENTIFICATION</scope>
</reference>
<dbReference type="Gramene" id="Pp3c2_18540V3.3">
    <property type="protein sequence ID" value="Pp3c2_18540V3.3"/>
    <property type="gene ID" value="Pp3c2_18540"/>
</dbReference>